<dbReference type="GO" id="GO:0016740">
    <property type="term" value="F:transferase activity"/>
    <property type="evidence" value="ECO:0007669"/>
    <property type="project" value="UniProtKB-KW"/>
</dbReference>
<evidence type="ECO:0000259" key="6">
    <source>
        <dbReference type="PROSITE" id="PS51350"/>
    </source>
</evidence>
<dbReference type="InterPro" id="IPR001020">
    <property type="entry name" value="PTS_HPr_His_P_site"/>
</dbReference>
<organism evidence="7">
    <name type="scientific">uncultured Rubrobacteraceae bacterium</name>
    <dbReference type="NCBI Taxonomy" id="349277"/>
    <lineage>
        <taxon>Bacteria</taxon>
        <taxon>Bacillati</taxon>
        <taxon>Actinomycetota</taxon>
        <taxon>Rubrobacteria</taxon>
        <taxon>Rubrobacterales</taxon>
        <taxon>Rubrobacteraceae</taxon>
        <taxon>environmental samples</taxon>
    </lineage>
</organism>
<comment type="function">
    <text evidence="1">General (non sugar-specific) component of the phosphoenolpyruvate-dependent sugar phosphotransferase system (sugar PTS). This major carbohydrate active-transport system catalyzes the phosphorylation of incoming sugar substrates concomitantly with their translocation across the cell membrane. The phosphoryl group from phosphoenolpyruvate (PEP) is transferred to the phosphoryl carrier protein HPr by enzyme I. Phospho-HPr then transfers it to the PTS EIIA domain.</text>
</comment>
<dbReference type="InterPro" id="IPR000032">
    <property type="entry name" value="HPr-like"/>
</dbReference>
<evidence type="ECO:0000256" key="2">
    <source>
        <dbReference type="ARBA" id="ARBA00020422"/>
    </source>
</evidence>
<dbReference type="InterPro" id="IPR035895">
    <property type="entry name" value="HPr-like_sf"/>
</dbReference>
<evidence type="ECO:0000256" key="5">
    <source>
        <dbReference type="ARBA" id="ARBA00033055"/>
    </source>
</evidence>
<dbReference type="NCBIfam" id="TIGR01003">
    <property type="entry name" value="PTS_HPr_family"/>
    <property type="match status" value="1"/>
</dbReference>
<evidence type="ECO:0000256" key="1">
    <source>
        <dbReference type="ARBA" id="ARBA00003681"/>
    </source>
</evidence>
<dbReference type="InterPro" id="IPR050399">
    <property type="entry name" value="HPr"/>
</dbReference>
<keyword evidence="4" id="KW-0762">Sugar transport</keyword>
<evidence type="ECO:0000256" key="3">
    <source>
        <dbReference type="ARBA" id="ARBA00022448"/>
    </source>
</evidence>
<dbReference type="PROSITE" id="PS00369">
    <property type="entry name" value="PTS_HPR_HIS"/>
    <property type="match status" value="1"/>
</dbReference>
<name>A0A6J4Q0D2_9ACTN</name>
<keyword evidence="7" id="KW-0808">Transferase</keyword>
<dbReference type="PROSITE" id="PS51350">
    <property type="entry name" value="PTS_HPR_DOM"/>
    <property type="match status" value="1"/>
</dbReference>
<dbReference type="PANTHER" id="PTHR33705:SF1">
    <property type="entry name" value="PHOSPHOCARRIER PROTEIN HPR"/>
    <property type="match status" value="1"/>
</dbReference>
<dbReference type="PANTHER" id="PTHR33705">
    <property type="entry name" value="PHOSPHOCARRIER PROTEIN HPR"/>
    <property type="match status" value="1"/>
</dbReference>
<accession>A0A6J4Q0D2</accession>
<dbReference type="Gene3D" id="3.30.1340.10">
    <property type="entry name" value="HPr-like"/>
    <property type="match status" value="1"/>
</dbReference>
<protein>
    <recommendedName>
        <fullName evidence="2">Phosphocarrier protein HPr</fullName>
    </recommendedName>
    <alternativeName>
        <fullName evidence="5">Histidine-containing protein</fullName>
    </alternativeName>
</protein>
<gene>
    <name evidence="7" type="ORF">AVDCRST_MAG80-151</name>
</gene>
<dbReference type="PRINTS" id="PR00107">
    <property type="entry name" value="PHOSPHOCPHPR"/>
</dbReference>
<dbReference type="SUPFAM" id="SSF55594">
    <property type="entry name" value="HPr-like"/>
    <property type="match status" value="1"/>
</dbReference>
<keyword evidence="3" id="KW-0813">Transport</keyword>
<dbReference type="Pfam" id="PF00381">
    <property type="entry name" value="PTS-HPr"/>
    <property type="match status" value="1"/>
</dbReference>
<reference evidence="7" key="1">
    <citation type="submission" date="2020-02" db="EMBL/GenBank/DDBJ databases">
        <authorList>
            <person name="Meier V. D."/>
        </authorList>
    </citation>
    <scope>NUCLEOTIDE SEQUENCE</scope>
    <source>
        <strain evidence="7">AVDCRST_MAG80</strain>
    </source>
</reference>
<feature type="domain" description="HPr" evidence="6">
    <location>
        <begin position="1"/>
        <end position="86"/>
    </location>
</feature>
<dbReference type="AlphaFoldDB" id="A0A6J4Q0D2"/>
<proteinExistence type="predicted"/>
<dbReference type="CDD" id="cd00367">
    <property type="entry name" value="PTS-HPr_like"/>
    <property type="match status" value="1"/>
</dbReference>
<evidence type="ECO:0000256" key="4">
    <source>
        <dbReference type="ARBA" id="ARBA00022597"/>
    </source>
</evidence>
<sequence>MVEKATTVGAEEGLHARPAAQFVKTAKGFSSEIMIVKGDKEANAKSSMKVMTLAAKKGDEVIIRAEGEDAEEAVEALAALISQDEH</sequence>
<dbReference type="EMBL" id="CADCVC010000014">
    <property type="protein sequence ID" value="CAA9424435.1"/>
    <property type="molecule type" value="Genomic_DNA"/>
</dbReference>
<evidence type="ECO:0000313" key="7">
    <source>
        <dbReference type="EMBL" id="CAA9424435.1"/>
    </source>
</evidence>